<reference evidence="1 2" key="1">
    <citation type="journal article" date="2008" name="PLoS Genet.">
        <title>Genomic islands in the pathogenic filamentous fungus Aspergillus fumigatus.</title>
        <authorList>
            <person name="Fedorova N.D."/>
            <person name="Khaldi N."/>
            <person name="Joardar V.S."/>
            <person name="Maiti R."/>
            <person name="Amedeo P."/>
            <person name="Anderson M.J."/>
            <person name="Crabtree J."/>
            <person name="Silva J.C."/>
            <person name="Badger J.H."/>
            <person name="Albarraq A."/>
            <person name="Angiuoli S."/>
            <person name="Bussey H."/>
            <person name="Bowyer P."/>
            <person name="Cotty P.J."/>
            <person name="Dyer P.S."/>
            <person name="Egan A."/>
            <person name="Galens K."/>
            <person name="Fraser-Liggett C.M."/>
            <person name="Haas B.J."/>
            <person name="Inman J.M."/>
            <person name="Kent R."/>
            <person name="Lemieux S."/>
            <person name="Malavazi I."/>
            <person name="Orvis J."/>
            <person name="Roemer T."/>
            <person name="Ronning C.M."/>
            <person name="Sundaram J.P."/>
            <person name="Sutton G."/>
            <person name="Turner G."/>
            <person name="Venter J.C."/>
            <person name="White O.R."/>
            <person name="Whitty B.R."/>
            <person name="Youngman P."/>
            <person name="Wolfe K.H."/>
            <person name="Goldman G.H."/>
            <person name="Wortman J.R."/>
            <person name="Jiang B."/>
            <person name="Denning D.W."/>
            <person name="Nierman W.C."/>
        </authorList>
    </citation>
    <scope>NUCLEOTIDE SEQUENCE [LARGE SCALE GENOMIC DNA]</scope>
    <source>
        <strain evidence="2">CBS 144.89 / FGSC A1163 / CEA10</strain>
    </source>
</reference>
<protein>
    <submittedName>
        <fullName evidence="1">Uncharacterized protein</fullName>
    </submittedName>
</protein>
<dbReference type="Proteomes" id="UP000001699">
    <property type="component" value="Unassembled WGS sequence"/>
</dbReference>
<organism evidence="1 2">
    <name type="scientific">Aspergillus fumigatus (strain CBS 144.89 / FGSC A1163 / CEA10)</name>
    <name type="common">Neosartorya fumigata</name>
    <dbReference type="NCBI Taxonomy" id="451804"/>
    <lineage>
        <taxon>Eukaryota</taxon>
        <taxon>Fungi</taxon>
        <taxon>Dikarya</taxon>
        <taxon>Ascomycota</taxon>
        <taxon>Pezizomycotina</taxon>
        <taxon>Eurotiomycetes</taxon>
        <taxon>Eurotiomycetidae</taxon>
        <taxon>Eurotiales</taxon>
        <taxon>Aspergillaceae</taxon>
        <taxon>Aspergillus</taxon>
        <taxon>Aspergillus subgen. Fumigati</taxon>
    </lineage>
</organism>
<evidence type="ECO:0000313" key="2">
    <source>
        <dbReference type="Proteomes" id="UP000001699"/>
    </source>
</evidence>
<name>B0XQE9_ASPFC</name>
<gene>
    <name evidence="1" type="ORF">AFUB_009710</name>
</gene>
<keyword evidence="2" id="KW-1185">Reference proteome</keyword>
<evidence type="ECO:0000313" key="1">
    <source>
        <dbReference type="EMBL" id="EDP56263.1"/>
    </source>
</evidence>
<proteinExistence type="predicted"/>
<dbReference type="EMBL" id="DS499594">
    <property type="protein sequence ID" value="EDP56263.1"/>
    <property type="molecule type" value="Genomic_DNA"/>
</dbReference>
<accession>B0XQE9</accession>
<dbReference type="AlphaFoldDB" id="B0XQE9"/>
<dbReference type="HOGENOM" id="CLU_1981143_0_0_1"/>
<sequence length="126" mass="13924">MDWACSLESQAAKPISSLRLVHLPDRKPGGQPYFSFLLPHHNILPSVSGVVRSLSTTHFIILSPTPTYQSLFIQHCLVRFSLSRGHLAMNCDLTARFLVLLAGVLLHVIDPPISTISLHRSVLMSS</sequence>